<feature type="transmembrane region" description="Helical" evidence="1">
    <location>
        <begin position="51"/>
        <end position="78"/>
    </location>
</feature>
<keyword evidence="1" id="KW-0472">Membrane</keyword>
<dbReference type="EMBL" id="JABBMT010000104">
    <property type="protein sequence ID" value="NMM42832.1"/>
    <property type="molecule type" value="Genomic_DNA"/>
</dbReference>
<sequence>MAISSLKFGNSLIGLTNYWQVHFARRLHNPNFLTNLKSVNEEEKNRKNNGAVGAVVFATLLSPILVPAAILSSPILVYDYKSSENQKEKFHLRLSSNKGLENYLSNLSSA</sequence>
<keyword evidence="1" id="KW-0812">Transmembrane</keyword>
<evidence type="ECO:0000256" key="1">
    <source>
        <dbReference type="SAM" id="Phobius"/>
    </source>
</evidence>
<dbReference type="Proteomes" id="UP000570493">
    <property type="component" value="Unassembled WGS sequence"/>
</dbReference>
<evidence type="ECO:0000313" key="2">
    <source>
        <dbReference type="EMBL" id="NMM42832.1"/>
    </source>
</evidence>
<organism evidence="2 3">
    <name type="scientific">Pseudoalteromonas arctica</name>
    <dbReference type="NCBI Taxonomy" id="394751"/>
    <lineage>
        <taxon>Bacteria</taxon>
        <taxon>Pseudomonadati</taxon>
        <taxon>Pseudomonadota</taxon>
        <taxon>Gammaproteobacteria</taxon>
        <taxon>Alteromonadales</taxon>
        <taxon>Pseudoalteromonadaceae</taxon>
        <taxon>Pseudoalteromonas</taxon>
    </lineage>
</organism>
<protein>
    <submittedName>
        <fullName evidence="2">Uncharacterized protein</fullName>
    </submittedName>
</protein>
<keyword evidence="3" id="KW-1185">Reference proteome</keyword>
<name>A0A7Y0HED3_9GAMM</name>
<accession>A0A7Y0HED3</accession>
<evidence type="ECO:0000313" key="3">
    <source>
        <dbReference type="Proteomes" id="UP000570493"/>
    </source>
</evidence>
<gene>
    <name evidence="2" type="ORF">HHO47_19100</name>
</gene>
<comment type="caution">
    <text evidence="2">The sequence shown here is derived from an EMBL/GenBank/DDBJ whole genome shotgun (WGS) entry which is preliminary data.</text>
</comment>
<keyword evidence="1" id="KW-1133">Transmembrane helix</keyword>
<proteinExistence type="predicted"/>
<reference evidence="2" key="1">
    <citation type="submission" date="2020-04" db="EMBL/GenBank/DDBJ databases">
        <title>Genome Sequencing for Pseudoaltermonas arctica.</title>
        <authorList>
            <person name="Elkins N.S."/>
        </authorList>
    </citation>
    <scope>NUCLEOTIDE SEQUENCE [LARGE SCALE GENOMIC DNA]</scope>
    <source>
        <strain evidence="2">NEC-BIFX-2020_0012</strain>
    </source>
</reference>
<dbReference type="AlphaFoldDB" id="A0A7Y0HED3"/>